<dbReference type="PROSITE" id="PS51257">
    <property type="entry name" value="PROKAR_LIPOPROTEIN"/>
    <property type="match status" value="1"/>
</dbReference>
<reference evidence="2 3" key="1">
    <citation type="submission" date="2024-02" db="EMBL/GenBank/DDBJ databases">
        <title>Roseovarius strain W115 nov., isolated from a marine algae.</title>
        <authorList>
            <person name="Lee M.W."/>
            <person name="Lee J.K."/>
            <person name="Kim J.M."/>
            <person name="Choi D.G."/>
            <person name="Baek J.H."/>
            <person name="Bayburt H."/>
            <person name="Jung J.J."/>
            <person name="Han D.M."/>
            <person name="Jeon C.O."/>
        </authorList>
    </citation>
    <scope>NUCLEOTIDE SEQUENCE [LARGE SCALE GENOMIC DNA]</scope>
    <source>
        <strain evidence="2 3">W115</strain>
    </source>
</reference>
<evidence type="ECO:0000256" key="1">
    <source>
        <dbReference type="SAM" id="SignalP"/>
    </source>
</evidence>
<evidence type="ECO:0000313" key="3">
    <source>
        <dbReference type="Proteomes" id="UP001281305"/>
    </source>
</evidence>
<keyword evidence="3" id="KW-1185">Reference proteome</keyword>
<feature type="chain" id="PRO_5045703098" evidence="1">
    <location>
        <begin position="28"/>
        <end position="111"/>
    </location>
</feature>
<sequence length="111" mass="11739">MRSDLQSRLSFAPLRRGTLLLGGIALAACTQFPELNQSVSAEARSGGFPALVPVEVLLADAPQQQVTDTTTTSLEARAAALRSRAARLKGTVLNKSARARLEQKPDIPAEG</sequence>
<name>A0ABZ2TC90_9RHOB</name>
<feature type="signal peptide" evidence="1">
    <location>
        <begin position="1"/>
        <end position="27"/>
    </location>
</feature>
<proteinExistence type="predicted"/>
<gene>
    <name evidence="2" type="ORF">RZS32_012925</name>
</gene>
<evidence type="ECO:0000313" key="2">
    <source>
        <dbReference type="EMBL" id="WYK17312.1"/>
    </source>
</evidence>
<protein>
    <submittedName>
        <fullName evidence="2">Uncharacterized protein</fullName>
    </submittedName>
</protein>
<dbReference type="EMBL" id="CP146606">
    <property type="protein sequence ID" value="WYK17312.1"/>
    <property type="molecule type" value="Genomic_DNA"/>
</dbReference>
<keyword evidence="1" id="KW-0732">Signal</keyword>
<dbReference type="Proteomes" id="UP001281305">
    <property type="component" value="Chromosome"/>
</dbReference>
<accession>A0ABZ2TC90</accession>
<dbReference type="RefSeq" id="WP_317057384.1">
    <property type="nucleotide sequence ID" value="NZ_CP146606.1"/>
</dbReference>
<organism evidence="2 3">
    <name type="scientific">Roseovarius rhodophyticola</name>
    <dbReference type="NCBI Taxonomy" id="3080827"/>
    <lineage>
        <taxon>Bacteria</taxon>
        <taxon>Pseudomonadati</taxon>
        <taxon>Pseudomonadota</taxon>
        <taxon>Alphaproteobacteria</taxon>
        <taxon>Rhodobacterales</taxon>
        <taxon>Roseobacteraceae</taxon>
        <taxon>Roseovarius</taxon>
    </lineage>
</organism>